<dbReference type="InterPro" id="IPR029044">
    <property type="entry name" value="Nucleotide-diphossugar_trans"/>
</dbReference>
<evidence type="ECO:0000313" key="4">
    <source>
        <dbReference type="Proteomes" id="UP001479436"/>
    </source>
</evidence>
<dbReference type="InterPro" id="IPR007577">
    <property type="entry name" value="GlycoTrfase_DXD_sugar-bd_CS"/>
</dbReference>
<protein>
    <recommendedName>
        <fullName evidence="5">Glycosyltransferase</fullName>
    </recommendedName>
</protein>
<dbReference type="Pfam" id="PF04488">
    <property type="entry name" value="Gly_transf_sug"/>
    <property type="match status" value="1"/>
</dbReference>
<dbReference type="SUPFAM" id="SSF53448">
    <property type="entry name" value="Nucleotide-diphospho-sugar transferases"/>
    <property type="match status" value="1"/>
</dbReference>
<name>A0ABR2WUU2_9FUNG</name>
<dbReference type="EMBL" id="JASJQH010000293">
    <property type="protein sequence ID" value="KAK9765256.1"/>
    <property type="molecule type" value="Genomic_DNA"/>
</dbReference>
<dbReference type="Gene3D" id="3.90.550.20">
    <property type="match status" value="1"/>
</dbReference>
<reference evidence="3 4" key="1">
    <citation type="submission" date="2023-04" db="EMBL/GenBank/DDBJ databases">
        <title>Genome of Basidiobolus ranarum AG-B5.</title>
        <authorList>
            <person name="Stajich J.E."/>
            <person name="Carter-House D."/>
            <person name="Gryganskyi A."/>
        </authorList>
    </citation>
    <scope>NUCLEOTIDE SEQUENCE [LARGE SCALE GENOMIC DNA]</scope>
    <source>
        <strain evidence="3 4">AG-B5</strain>
    </source>
</reference>
<dbReference type="Proteomes" id="UP001479436">
    <property type="component" value="Unassembled WGS sequence"/>
</dbReference>
<evidence type="ECO:0000256" key="2">
    <source>
        <dbReference type="SAM" id="Phobius"/>
    </source>
</evidence>
<organism evidence="3 4">
    <name type="scientific">Basidiobolus ranarum</name>
    <dbReference type="NCBI Taxonomy" id="34480"/>
    <lineage>
        <taxon>Eukaryota</taxon>
        <taxon>Fungi</taxon>
        <taxon>Fungi incertae sedis</taxon>
        <taxon>Zoopagomycota</taxon>
        <taxon>Entomophthoromycotina</taxon>
        <taxon>Basidiobolomycetes</taxon>
        <taxon>Basidiobolales</taxon>
        <taxon>Basidiobolaceae</taxon>
        <taxon>Basidiobolus</taxon>
    </lineage>
</organism>
<keyword evidence="2" id="KW-0472">Membrane</keyword>
<accession>A0ABR2WUU2</accession>
<keyword evidence="4" id="KW-1185">Reference proteome</keyword>
<sequence>MLSGRFPTRLVLYILVTSLFLISLYALLSTRSFNSLSSEEQLQDPTKYLQPVYPPEGELEGEEDIIDNYVPVDVPDVPSRSRPPGRYIADTKTIMEKCNQIKHTTAECLEFLDVSTEKYLFPASPDVPKNNENICSADEPSMLFHIFWRGPFTDKIALTVKSFLYTQPLECSKLVIWLHEWGTAEQLLENEFSKPFLDFPARLIEFKRWNLDTILSLSPDFANVKTQKINTVGYSDMVRFLVLHVYGGIYLDGDVLLLRDMRPLYHTPENFAYKWSYTNVYNTAVFRMRPNSTTSTYLVKQAIKNNMGFHPRYIKQYLNDWEKEHANIRNMNIEQPRILMFPPSIFDPLWLRVDKHETGETINPNLSQFKDVFEVEKISGEFDGYKDFAHTRAFENFFPGAFTYHWHNNWKTPILPHSWFGVMQQEFDNFLNGKSVNYYGEKFVEPY</sequence>
<evidence type="ECO:0000256" key="1">
    <source>
        <dbReference type="ARBA" id="ARBA00009003"/>
    </source>
</evidence>
<evidence type="ECO:0008006" key="5">
    <source>
        <dbReference type="Google" id="ProtNLM"/>
    </source>
</evidence>
<proteinExistence type="inferred from homology"/>
<comment type="similarity">
    <text evidence="1">Belongs to the glycosyltransferase 32 family.</text>
</comment>
<feature type="transmembrane region" description="Helical" evidence="2">
    <location>
        <begin position="10"/>
        <end position="28"/>
    </location>
</feature>
<comment type="caution">
    <text evidence="3">The sequence shown here is derived from an EMBL/GenBank/DDBJ whole genome shotgun (WGS) entry which is preliminary data.</text>
</comment>
<keyword evidence="2" id="KW-1133">Transmembrane helix</keyword>
<evidence type="ECO:0000313" key="3">
    <source>
        <dbReference type="EMBL" id="KAK9765256.1"/>
    </source>
</evidence>
<gene>
    <name evidence="3" type="ORF">K7432_006549</name>
</gene>
<keyword evidence="2" id="KW-0812">Transmembrane</keyword>